<comment type="caution">
    <text evidence="2">The sequence shown here is derived from an EMBL/GenBank/DDBJ whole genome shotgun (WGS) entry which is preliminary data.</text>
</comment>
<evidence type="ECO:0000313" key="3">
    <source>
        <dbReference type="Proteomes" id="UP001430919"/>
    </source>
</evidence>
<keyword evidence="3" id="KW-1185">Reference proteome</keyword>
<evidence type="ECO:0000313" key="2">
    <source>
        <dbReference type="EMBL" id="MCC9072630.1"/>
    </source>
</evidence>
<dbReference type="Proteomes" id="UP001430919">
    <property type="component" value="Unassembled WGS sequence"/>
</dbReference>
<feature type="chain" id="PRO_5046190467" evidence="1">
    <location>
        <begin position="21"/>
        <end position="295"/>
    </location>
</feature>
<feature type="signal peptide" evidence="1">
    <location>
        <begin position="1"/>
        <end position="20"/>
    </location>
</feature>
<accession>A0ABS8MXR1</accession>
<proteinExistence type="predicted"/>
<protein>
    <submittedName>
        <fullName evidence="2">Uncharacterized protein</fullName>
    </submittedName>
</protein>
<dbReference type="RefSeq" id="WP_229989512.1">
    <property type="nucleotide sequence ID" value="NZ_JAJJMO010000001.1"/>
</dbReference>
<reference evidence="2" key="1">
    <citation type="submission" date="2021-11" db="EMBL/GenBank/DDBJ databases">
        <title>Description of novel Flavobacterium species.</title>
        <authorList>
            <person name="Saticioglu I.B."/>
            <person name="Ay H."/>
            <person name="Altun S."/>
            <person name="Duman M."/>
        </authorList>
    </citation>
    <scope>NUCLEOTIDE SEQUENCE</scope>
    <source>
        <strain evidence="2">F-65</strain>
    </source>
</reference>
<organism evidence="2 3">
    <name type="scientific">Flavobacterium pisciphilum</name>
    <dbReference type="NCBI Taxonomy" id="2893755"/>
    <lineage>
        <taxon>Bacteria</taxon>
        <taxon>Pseudomonadati</taxon>
        <taxon>Bacteroidota</taxon>
        <taxon>Flavobacteriia</taxon>
        <taxon>Flavobacteriales</taxon>
        <taxon>Flavobacteriaceae</taxon>
        <taxon>Flavobacterium</taxon>
    </lineage>
</organism>
<name>A0ABS8MXR1_9FLAO</name>
<gene>
    <name evidence="2" type="ORF">LNQ49_13670</name>
</gene>
<evidence type="ECO:0000256" key="1">
    <source>
        <dbReference type="SAM" id="SignalP"/>
    </source>
</evidence>
<sequence length="295" mass="34321">MKKTFLLLAFLFITSFPLFAQTLKVELQNIRTEEKVLTGSINEKYSITMYLKFYNSSEDHMRIYSVEGWYYYDNIKKKIPLVGIYDGDLTLYSFKTKKQQNQILNFDSKGTIWQKLDTLKSLTGFDEKFSYSGSDKSTNEWSDGKKKLKLNFYNNDISLLKEYQLLNIKSPKINRNIDLSHLGFYDRDFELINFTSTSTGTKILLKFDYISKFNIQGMCGAGSEIGYTILNYNSDFNLIDTQRAEIESCLSNVYYEQMKSDVKHIKKFKLSENGADTKIAKAITINEKLIEIKTE</sequence>
<keyword evidence="1" id="KW-0732">Signal</keyword>
<dbReference type="EMBL" id="JAJJMO010000001">
    <property type="protein sequence ID" value="MCC9072630.1"/>
    <property type="molecule type" value="Genomic_DNA"/>
</dbReference>